<dbReference type="InterPro" id="IPR036188">
    <property type="entry name" value="FAD/NAD-bd_sf"/>
</dbReference>
<sequence length="408" mass="43930">MKVAVIGGGAAGLMAAYTAAEGGAQVTLFEKNEKCGKKIYITGKGRCNVTNDCGAQEYLTHVVRGSKFLMGAVYSFPPRSLMDFLESGGLKLKTERGNRVFPASDKASDVTKCLENYCRNAGVEICFNSEILNLSILNSTMRGIITQNGELLFDRVIVCTGGKSYPSTGSTGDGYRFAEHAGHSIVPPVPSLCGVNLSGDYFRGMQGLSLRNVALKVYVGGKLASELFGEMQFTHFGASGPLILTASALINRERTENVRLVLDFKPALDDEQLDRRLLRDFEGDKNKDLSNCLKALLPASLIEPLLARCGIAAWKKVNSVTKAERAALLTNIKNFDMLFLSLRGFEEAVVTSGGVDLKEINPKTMESKLVNGLYFCGEVLDCDAFTGGFNLQIAFSTGYAAGRAAAKA</sequence>
<dbReference type="SUPFAM" id="SSF160996">
    <property type="entry name" value="HI0933 insert domain-like"/>
    <property type="match status" value="1"/>
</dbReference>
<protein>
    <submittedName>
        <fullName evidence="6">NAD(P)/FAD-dependent oxidoreductase</fullName>
    </submittedName>
</protein>
<dbReference type="InterPro" id="IPR057661">
    <property type="entry name" value="RsdA/BaiN/AoA(So)_Rossmann"/>
</dbReference>
<dbReference type="InterPro" id="IPR055178">
    <property type="entry name" value="RsdA/BaiN/AoA(So)-like_dom"/>
</dbReference>
<dbReference type="SUPFAM" id="SSF51905">
    <property type="entry name" value="FAD/NAD(P)-binding domain"/>
    <property type="match status" value="1"/>
</dbReference>
<gene>
    <name evidence="6" type="ORF">IAB90_03435</name>
</gene>
<evidence type="ECO:0000313" key="6">
    <source>
        <dbReference type="EMBL" id="HIR39415.1"/>
    </source>
</evidence>
<dbReference type="NCBIfam" id="TIGR00275">
    <property type="entry name" value="aminoacetone oxidase family FAD-binding enzyme"/>
    <property type="match status" value="1"/>
</dbReference>
<evidence type="ECO:0000259" key="4">
    <source>
        <dbReference type="Pfam" id="PF03486"/>
    </source>
</evidence>
<feature type="domain" description="RsdA/BaiN/AoA(So)-like insert" evidence="5">
    <location>
        <begin position="189"/>
        <end position="350"/>
    </location>
</feature>
<comment type="caution">
    <text evidence="6">The sequence shown here is derived from an EMBL/GenBank/DDBJ whole genome shotgun (WGS) entry which is preliminary data.</text>
</comment>
<dbReference type="EMBL" id="DVHB01000062">
    <property type="protein sequence ID" value="HIR39415.1"/>
    <property type="molecule type" value="Genomic_DNA"/>
</dbReference>
<dbReference type="Proteomes" id="UP000824179">
    <property type="component" value="Unassembled WGS sequence"/>
</dbReference>
<dbReference type="Gene3D" id="2.40.30.10">
    <property type="entry name" value="Translation factors"/>
    <property type="match status" value="1"/>
</dbReference>
<reference evidence="6" key="1">
    <citation type="submission" date="2020-10" db="EMBL/GenBank/DDBJ databases">
        <authorList>
            <person name="Gilroy R."/>
        </authorList>
    </citation>
    <scope>NUCLEOTIDE SEQUENCE</scope>
    <source>
        <strain evidence="6">ChiW25-3613</strain>
    </source>
</reference>
<evidence type="ECO:0000256" key="1">
    <source>
        <dbReference type="ARBA" id="ARBA00001974"/>
    </source>
</evidence>
<dbReference type="Pfam" id="PF22780">
    <property type="entry name" value="HI0933_like_1st"/>
    <property type="match status" value="1"/>
</dbReference>
<dbReference type="InterPro" id="IPR023166">
    <property type="entry name" value="BaiN-like_dom_sf"/>
</dbReference>
<dbReference type="Gene3D" id="1.10.8.260">
    <property type="entry name" value="HI0933 insert domain-like"/>
    <property type="match status" value="1"/>
</dbReference>
<dbReference type="AlphaFoldDB" id="A0A9D1AG33"/>
<feature type="domain" description="RsdA/BaiN/AoA(So)-like Rossmann fold-like" evidence="4">
    <location>
        <begin position="2"/>
        <end position="403"/>
    </location>
</feature>
<dbReference type="Gene3D" id="3.50.50.60">
    <property type="entry name" value="FAD/NAD(P)-binding domain"/>
    <property type="match status" value="1"/>
</dbReference>
<reference evidence="6" key="2">
    <citation type="journal article" date="2021" name="PeerJ">
        <title>Extensive microbial diversity within the chicken gut microbiome revealed by metagenomics and culture.</title>
        <authorList>
            <person name="Gilroy R."/>
            <person name="Ravi A."/>
            <person name="Getino M."/>
            <person name="Pursley I."/>
            <person name="Horton D.L."/>
            <person name="Alikhan N.F."/>
            <person name="Baker D."/>
            <person name="Gharbi K."/>
            <person name="Hall N."/>
            <person name="Watson M."/>
            <person name="Adriaenssens E.M."/>
            <person name="Foster-Nyarko E."/>
            <person name="Jarju S."/>
            <person name="Secka A."/>
            <person name="Antonio M."/>
            <person name="Oren A."/>
            <person name="Chaudhuri R.R."/>
            <person name="La Ragione R."/>
            <person name="Hildebrand F."/>
            <person name="Pallen M.J."/>
        </authorList>
    </citation>
    <scope>NUCLEOTIDE SEQUENCE</scope>
    <source>
        <strain evidence="6">ChiW25-3613</strain>
    </source>
</reference>
<evidence type="ECO:0000256" key="3">
    <source>
        <dbReference type="ARBA" id="ARBA00022827"/>
    </source>
</evidence>
<dbReference type="PRINTS" id="PR00411">
    <property type="entry name" value="PNDRDTASEI"/>
</dbReference>
<dbReference type="PANTHER" id="PTHR42887">
    <property type="entry name" value="OS12G0638800 PROTEIN"/>
    <property type="match status" value="1"/>
</dbReference>
<proteinExistence type="predicted"/>
<dbReference type="Pfam" id="PF03486">
    <property type="entry name" value="HI0933_like"/>
    <property type="match status" value="1"/>
</dbReference>
<accession>A0A9D1AG33</accession>
<dbReference type="InterPro" id="IPR004792">
    <property type="entry name" value="BaiN-like"/>
</dbReference>
<evidence type="ECO:0000256" key="2">
    <source>
        <dbReference type="ARBA" id="ARBA00022630"/>
    </source>
</evidence>
<keyword evidence="2" id="KW-0285">Flavoprotein</keyword>
<name>A0A9D1AG33_9FIRM</name>
<comment type="cofactor">
    <cofactor evidence="1">
        <name>FAD</name>
        <dbReference type="ChEBI" id="CHEBI:57692"/>
    </cofactor>
</comment>
<evidence type="ECO:0000259" key="5">
    <source>
        <dbReference type="Pfam" id="PF22780"/>
    </source>
</evidence>
<organism evidence="6 7">
    <name type="scientific">Candidatus Coproplasma stercoripullorum</name>
    <dbReference type="NCBI Taxonomy" id="2840751"/>
    <lineage>
        <taxon>Bacteria</taxon>
        <taxon>Bacillati</taxon>
        <taxon>Bacillota</taxon>
        <taxon>Clostridia</taxon>
        <taxon>Eubacteriales</taxon>
        <taxon>Candidatus Coproplasma</taxon>
    </lineage>
</organism>
<dbReference type="PANTHER" id="PTHR42887:SF2">
    <property type="entry name" value="OS12G0638800 PROTEIN"/>
    <property type="match status" value="1"/>
</dbReference>
<evidence type="ECO:0000313" key="7">
    <source>
        <dbReference type="Proteomes" id="UP000824179"/>
    </source>
</evidence>
<keyword evidence="3" id="KW-0274">FAD</keyword>